<evidence type="ECO:0000256" key="5">
    <source>
        <dbReference type="ARBA" id="ARBA00022692"/>
    </source>
</evidence>
<name>A0ABT5Q1G3_9PSED</name>
<evidence type="ECO:0000256" key="6">
    <source>
        <dbReference type="ARBA" id="ARBA00022729"/>
    </source>
</evidence>
<dbReference type="Gene3D" id="2.170.130.10">
    <property type="entry name" value="TonB-dependent receptor, plug domain"/>
    <property type="match status" value="1"/>
</dbReference>
<comment type="caution">
    <text evidence="16">The sequence shown here is derived from an EMBL/GenBank/DDBJ whole genome shotgun (WGS) entry which is preliminary data.</text>
</comment>
<dbReference type="Pfam" id="PF00593">
    <property type="entry name" value="TonB_dep_Rec_b-barrel"/>
    <property type="match status" value="1"/>
</dbReference>
<evidence type="ECO:0000256" key="4">
    <source>
        <dbReference type="ARBA" id="ARBA00022452"/>
    </source>
</evidence>
<protein>
    <submittedName>
        <fullName evidence="16">TonB-dependent receptor</fullName>
    </submittedName>
</protein>
<comment type="similarity">
    <text evidence="2">Belongs to the TonB-dependent receptor family. Hemoglobin/haptoglobin binding protein subfamily.</text>
</comment>
<evidence type="ECO:0000256" key="1">
    <source>
        <dbReference type="ARBA" id="ARBA00004571"/>
    </source>
</evidence>
<evidence type="ECO:0000256" key="8">
    <source>
        <dbReference type="ARBA" id="ARBA00023136"/>
    </source>
</evidence>
<keyword evidence="6 13" id="KW-0732">Signal</keyword>
<evidence type="ECO:0000256" key="13">
    <source>
        <dbReference type="SAM" id="SignalP"/>
    </source>
</evidence>
<keyword evidence="7 12" id="KW-0798">TonB box</keyword>
<dbReference type="Pfam" id="PF07715">
    <property type="entry name" value="Plug"/>
    <property type="match status" value="1"/>
</dbReference>
<reference evidence="16 17" key="1">
    <citation type="submission" date="2022-05" db="EMBL/GenBank/DDBJ databases">
        <title>Novel Pseudomonas spp. Isolated from a Rainbow Trout Aquaculture Facility.</title>
        <authorList>
            <person name="Testerman T."/>
            <person name="Graf J."/>
        </authorList>
    </citation>
    <scope>NUCLEOTIDE SEQUENCE [LARGE SCALE GENOMIC DNA]</scope>
    <source>
        <strain evidence="16 17">ID357</strain>
    </source>
</reference>
<evidence type="ECO:0000256" key="12">
    <source>
        <dbReference type="RuleBase" id="RU003357"/>
    </source>
</evidence>
<gene>
    <name evidence="16" type="ORF">M5G25_06120</name>
</gene>
<dbReference type="PANTHER" id="PTHR30069">
    <property type="entry name" value="TONB-DEPENDENT OUTER MEMBRANE RECEPTOR"/>
    <property type="match status" value="1"/>
</dbReference>
<dbReference type="InterPro" id="IPR036942">
    <property type="entry name" value="Beta-barrel_TonB_sf"/>
</dbReference>
<evidence type="ECO:0000313" key="17">
    <source>
        <dbReference type="Proteomes" id="UP001217610"/>
    </source>
</evidence>
<dbReference type="SUPFAM" id="SSF56935">
    <property type="entry name" value="Porins"/>
    <property type="match status" value="1"/>
</dbReference>
<feature type="domain" description="TonB-dependent receptor plug" evidence="15">
    <location>
        <begin position="51"/>
        <end position="155"/>
    </location>
</feature>
<feature type="chain" id="PRO_5045801627" evidence="13">
    <location>
        <begin position="24"/>
        <end position="640"/>
    </location>
</feature>
<evidence type="ECO:0000256" key="9">
    <source>
        <dbReference type="ARBA" id="ARBA00023170"/>
    </source>
</evidence>
<keyword evidence="10 11" id="KW-0998">Cell outer membrane</keyword>
<keyword evidence="8 11" id="KW-0472">Membrane</keyword>
<dbReference type="InterPro" id="IPR012910">
    <property type="entry name" value="Plug_dom"/>
</dbReference>
<feature type="domain" description="TonB-dependent receptor-like beta-barrel" evidence="14">
    <location>
        <begin position="224"/>
        <end position="614"/>
    </location>
</feature>
<dbReference type="PROSITE" id="PS52016">
    <property type="entry name" value="TONB_DEPENDENT_REC_3"/>
    <property type="match status" value="1"/>
</dbReference>
<accession>A0ABT5Q1G3</accession>
<organism evidence="16 17">
    <name type="scientific">Pseudomonas idahonensis</name>
    <dbReference type="NCBI Taxonomy" id="2942628"/>
    <lineage>
        <taxon>Bacteria</taxon>
        <taxon>Pseudomonadati</taxon>
        <taxon>Pseudomonadota</taxon>
        <taxon>Gammaproteobacteria</taxon>
        <taxon>Pseudomonadales</taxon>
        <taxon>Pseudomonadaceae</taxon>
        <taxon>Pseudomonas</taxon>
    </lineage>
</organism>
<keyword evidence="4 11" id="KW-1134">Transmembrane beta strand</keyword>
<evidence type="ECO:0000313" key="16">
    <source>
        <dbReference type="EMBL" id="MDD1147850.1"/>
    </source>
</evidence>
<dbReference type="InterPro" id="IPR037066">
    <property type="entry name" value="Plug_dom_sf"/>
</dbReference>
<keyword evidence="5 11" id="KW-0812">Transmembrane</keyword>
<proteinExistence type="inferred from homology"/>
<dbReference type="PANTHER" id="PTHR30069:SF29">
    <property type="entry name" value="HEMOGLOBIN AND HEMOGLOBIN-HAPTOGLOBIN-BINDING PROTEIN 1-RELATED"/>
    <property type="match status" value="1"/>
</dbReference>
<dbReference type="RefSeq" id="WP_273922587.1">
    <property type="nucleotide sequence ID" value="NZ_JAMDGR010000002.1"/>
</dbReference>
<feature type="signal peptide" evidence="13">
    <location>
        <begin position="1"/>
        <end position="23"/>
    </location>
</feature>
<evidence type="ECO:0000256" key="7">
    <source>
        <dbReference type="ARBA" id="ARBA00023077"/>
    </source>
</evidence>
<dbReference type="EMBL" id="JAMDGR010000002">
    <property type="protein sequence ID" value="MDD1147850.1"/>
    <property type="molecule type" value="Genomic_DNA"/>
</dbReference>
<keyword evidence="3 11" id="KW-0813">Transport</keyword>
<dbReference type="CDD" id="cd01347">
    <property type="entry name" value="ligand_gated_channel"/>
    <property type="match status" value="1"/>
</dbReference>
<evidence type="ECO:0000256" key="2">
    <source>
        <dbReference type="ARBA" id="ARBA00008143"/>
    </source>
</evidence>
<dbReference type="Gene3D" id="2.40.170.20">
    <property type="entry name" value="TonB-dependent receptor, beta-barrel domain"/>
    <property type="match status" value="1"/>
</dbReference>
<dbReference type="InterPro" id="IPR000531">
    <property type="entry name" value="Beta-barrel_TonB"/>
</dbReference>
<evidence type="ECO:0000256" key="11">
    <source>
        <dbReference type="PROSITE-ProRule" id="PRU01360"/>
    </source>
</evidence>
<keyword evidence="9 16" id="KW-0675">Receptor</keyword>
<evidence type="ECO:0000256" key="3">
    <source>
        <dbReference type="ARBA" id="ARBA00022448"/>
    </source>
</evidence>
<evidence type="ECO:0000256" key="10">
    <source>
        <dbReference type="ARBA" id="ARBA00023237"/>
    </source>
</evidence>
<sequence>MTHTAMWYGVSLSLLSVATVASAENLPVELPPTTVVGSSVIDQNKTDSFASLTTVVGQEQIRDLNALDLSSALRRTPGVTVSRFNPVGSFGGAEGGAVYIRGMGASRPGSEIKTYIDGVPFYMGVWGHPLLDLLPINAMQSISVYKGPQPQKFGNTFAAIDLTPRLADSGDNQHGELQLTGGSFRTATDQASLIGRSGDWDYLLAQGAARSAGDRPDGDGRLNNGLARIGYRLNDNWHAGVLLLHANNQASDPGQEGLPDTRAGQFNTRGTLASLSLEHEYDWGNGSLKLYHNEGRGSALEQQGLDGDTISDFTLQGLRWEETLRPWHNAEVALGLDVDESQGNVKFKRVSPAPYADFDAPTLRVTSPHLALSQAFELNDNWTLTPSAGVRTYQHNVFESASAPHAGVLLSTDNVEFRANASRGINYPGLEASVMSSLIPALGESWRDLKPEKLDHQELGVKFNPIDSATLDLAVFKDKLQDRYLFAFPPTVSRPSYINLGDYQIKGAEASWQQRWTDQWSSFVGFTWLDPSLKTLPYAPKQSLSLGTTYETGHWRLSADAQYQKDMYVLAEERSAGASNVSRVDSFTLVNARVGYAVPALGKVGEVFVAVENLFDRDYAYRTGYPMPGTSAQLGVKMGF</sequence>
<evidence type="ECO:0000259" key="15">
    <source>
        <dbReference type="Pfam" id="PF07715"/>
    </source>
</evidence>
<keyword evidence="17" id="KW-1185">Reference proteome</keyword>
<dbReference type="Proteomes" id="UP001217610">
    <property type="component" value="Unassembled WGS sequence"/>
</dbReference>
<evidence type="ECO:0000259" key="14">
    <source>
        <dbReference type="Pfam" id="PF00593"/>
    </source>
</evidence>
<comment type="subcellular location">
    <subcellularLocation>
        <location evidence="1 11">Cell outer membrane</location>
        <topology evidence="1 11">Multi-pass membrane protein</topology>
    </subcellularLocation>
</comment>
<dbReference type="InterPro" id="IPR039426">
    <property type="entry name" value="TonB-dep_rcpt-like"/>
</dbReference>